<accession>A0AAV4SND9</accession>
<protein>
    <submittedName>
        <fullName evidence="2">Uncharacterized protein</fullName>
    </submittedName>
</protein>
<dbReference type="Proteomes" id="UP001054945">
    <property type="component" value="Unassembled WGS sequence"/>
</dbReference>
<name>A0AAV4SND9_CAEEX</name>
<evidence type="ECO:0000313" key="2">
    <source>
        <dbReference type="EMBL" id="GIY35610.1"/>
    </source>
</evidence>
<evidence type="ECO:0000256" key="1">
    <source>
        <dbReference type="SAM" id="MobiDB-lite"/>
    </source>
</evidence>
<evidence type="ECO:0000313" key="3">
    <source>
        <dbReference type="Proteomes" id="UP001054945"/>
    </source>
</evidence>
<dbReference type="AlphaFoldDB" id="A0AAV4SND9"/>
<keyword evidence="3" id="KW-1185">Reference proteome</keyword>
<gene>
    <name evidence="2" type="ORF">CEXT_679131</name>
</gene>
<feature type="region of interest" description="Disordered" evidence="1">
    <location>
        <begin position="1"/>
        <end position="31"/>
    </location>
</feature>
<organism evidence="2 3">
    <name type="scientific">Caerostris extrusa</name>
    <name type="common">Bark spider</name>
    <name type="synonym">Caerostris bankana</name>
    <dbReference type="NCBI Taxonomy" id="172846"/>
    <lineage>
        <taxon>Eukaryota</taxon>
        <taxon>Metazoa</taxon>
        <taxon>Ecdysozoa</taxon>
        <taxon>Arthropoda</taxon>
        <taxon>Chelicerata</taxon>
        <taxon>Arachnida</taxon>
        <taxon>Araneae</taxon>
        <taxon>Araneomorphae</taxon>
        <taxon>Entelegynae</taxon>
        <taxon>Araneoidea</taxon>
        <taxon>Araneidae</taxon>
        <taxon>Caerostris</taxon>
    </lineage>
</organism>
<proteinExistence type="predicted"/>
<dbReference type="EMBL" id="BPLR01009939">
    <property type="protein sequence ID" value="GIY35610.1"/>
    <property type="molecule type" value="Genomic_DNA"/>
</dbReference>
<reference evidence="2 3" key="1">
    <citation type="submission" date="2021-06" db="EMBL/GenBank/DDBJ databases">
        <title>Caerostris extrusa draft genome.</title>
        <authorList>
            <person name="Kono N."/>
            <person name="Arakawa K."/>
        </authorList>
    </citation>
    <scope>NUCLEOTIDE SEQUENCE [LARGE SCALE GENOMIC DNA]</scope>
</reference>
<comment type="caution">
    <text evidence="2">The sequence shown here is derived from an EMBL/GenBank/DDBJ whole genome shotgun (WGS) entry which is preliminary data.</text>
</comment>
<sequence length="99" mass="11326">MFRWTFDGPCSDGRSPGPWLQCSPGPEGTAPEPPDRFGCFCSRRTFFFLLFCLAEQVEKIFHRKATRASFFFLNSISKKNGCLLCRLRGSEVDPQVKLR</sequence>